<dbReference type="PROSITE" id="PS51450">
    <property type="entry name" value="LRR"/>
    <property type="match status" value="1"/>
</dbReference>
<keyword evidence="5" id="KW-0433">Leucine-rich repeat</keyword>
<dbReference type="FunFam" id="3.80.10.10:FF:000213">
    <property type="entry name" value="Tyrosine-sulfated glycopeptide receptor 1"/>
    <property type="match status" value="1"/>
</dbReference>
<keyword evidence="12" id="KW-0325">Glycoprotein</keyword>
<keyword evidence="4" id="KW-1003">Cell membrane</keyword>
<evidence type="ECO:0000256" key="5">
    <source>
        <dbReference type="ARBA" id="ARBA00022614"/>
    </source>
</evidence>
<dbReference type="InterPro" id="IPR001611">
    <property type="entry name" value="Leu-rich_rpt"/>
</dbReference>
<dbReference type="GO" id="GO:0051707">
    <property type="term" value="P:response to other organism"/>
    <property type="evidence" value="ECO:0007669"/>
    <property type="project" value="UniProtKB-ARBA"/>
</dbReference>
<accession>A0A2G9GJX9</accession>
<reference evidence="16" key="1">
    <citation type="journal article" date="2018" name="Gigascience">
        <title>Genome assembly of the Pink Ipe (Handroanthus impetiginosus, Bignoniaceae), a highly valued, ecologically keystone Neotropical timber forest tree.</title>
        <authorList>
            <person name="Silva-Junior O.B."/>
            <person name="Grattapaglia D."/>
            <person name="Novaes E."/>
            <person name="Collevatti R.G."/>
        </authorList>
    </citation>
    <scope>NUCLEOTIDE SEQUENCE [LARGE SCALE GENOMIC DNA]</scope>
    <source>
        <strain evidence="16">cv. UFG-1</strain>
    </source>
</reference>
<dbReference type="Pfam" id="PF08263">
    <property type="entry name" value="LRRNT_2"/>
    <property type="match status" value="2"/>
</dbReference>
<evidence type="ECO:0000256" key="7">
    <source>
        <dbReference type="ARBA" id="ARBA00022729"/>
    </source>
</evidence>
<gene>
    <name evidence="15" type="ORF">CDL12_21872</name>
</gene>
<dbReference type="Gene3D" id="3.80.10.10">
    <property type="entry name" value="Ribonuclease Inhibitor"/>
    <property type="match status" value="3"/>
</dbReference>
<keyword evidence="7 13" id="KW-0732">Signal</keyword>
<evidence type="ECO:0000256" key="12">
    <source>
        <dbReference type="ARBA" id="ARBA00023180"/>
    </source>
</evidence>
<evidence type="ECO:0000256" key="4">
    <source>
        <dbReference type="ARBA" id="ARBA00022475"/>
    </source>
</evidence>
<dbReference type="PRINTS" id="PR00019">
    <property type="entry name" value="LEURICHRPT"/>
</dbReference>
<comment type="caution">
    <text evidence="15">The sequence shown here is derived from an EMBL/GenBank/DDBJ whole genome shotgun (WGS) entry which is preliminary data.</text>
</comment>
<feature type="chain" id="PRO_5013863192" evidence="13">
    <location>
        <begin position="25"/>
        <end position="820"/>
    </location>
</feature>
<dbReference type="SMART" id="SM00365">
    <property type="entry name" value="LRR_SD22"/>
    <property type="match status" value="4"/>
</dbReference>
<dbReference type="FunFam" id="3.80.10.10:FF:000129">
    <property type="entry name" value="Leucine-rich repeat receptor-like kinase"/>
    <property type="match status" value="1"/>
</dbReference>
<feature type="domain" description="Leucine-rich repeat-containing N-terminal plant-type" evidence="14">
    <location>
        <begin position="29"/>
        <end position="65"/>
    </location>
</feature>
<evidence type="ECO:0000256" key="9">
    <source>
        <dbReference type="ARBA" id="ARBA00022989"/>
    </source>
</evidence>
<evidence type="ECO:0000256" key="1">
    <source>
        <dbReference type="ARBA" id="ARBA00004167"/>
    </source>
</evidence>
<keyword evidence="16" id="KW-1185">Reference proteome</keyword>
<dbReference type="PANTHER" id="PTHR48060">
    <property type="entry name" value="DNA DAMAGE-REPAIR/TOLERATION PROTEIN DRT100"/>
    <property type="match status" value="1"/>
</dbReference>
<proteinExistence type="inferred from homology"/>
<evidence type="ECO:0000259" key="14">
    <source>
        <dbReference type="Pfam" id="PF08263"/>
    </source>
</evidence>
<dbReference type="GO" id="GO:0005886">
    <property type="term" value="C:plasma membrane"/>
    <property type="evidence" value="ECO:0007669"/>
    <property type="project" value="UniProtKB-SubCell"/>
</dbReference>
<dbReference type="GO" id="GO:0006952">
    <property type="term" value="P:defense response"/>
    <property type="evidence" value="ECO:0007669"/>
    <property type="project" value="UniProtKB-ARBA"/>
</dbReference>
<dbReference type="Pfam" id="PF13855">
    <property type="entry name" value="LRR_8"/>
    <property type="match status" value="1"/>
</dbReference>
<evidence type="ECO:0000313" key="15">
    <source>
        <dbReference type="EMBL" id="PIN05576.1"/>
    </source>
</evidence>
<keyword evidence="11" id="KW-0675">Receptor</keyword>
<dbReference type="EMBL" id="NKXS01004717">
    <property type="protein sequence ID" value="PIN05576.1"/>
    <property type="molecule type" value="Genomic_DNA"/>
</dbReference>
<dbReference type="InterPro" id="IPR032675">
    <property type="entry name" value="LRR_dom_sf"/>
</dbReference>
<dbReference type="InterPro" id="IPR003591">
    <property type="entry name" value="Leu-rich_rpt_typical-subtyp"/>
</dbReference>
<evidence type="ECO:0000256" key="11">
    <source>
        <dbReference type="ARBA" id="ARBA00023170"/>
    </source>
</evidence>
<dbReference type="Proteomes" id="UP000231279">
    <property type="component" value="Unassembled WGS sequence"/>
</dbReference>
<protein>
    <submittedName>
        <fullName evidence="15">Leucine-rich repeat protein</fullName>
    </submittedName>
</protein>
<evidence type="ECO:0000313" key="16">
    <source>
        <dbReference type="Proteomes" id="UP000231279"/>
    </source>
</evidence>
<dbReference type="STRING" id="429701.A0A2G9GJX9"/>
<sequence>MLTLSLSIFFLVLLSSLHQNAVLSCNKLDHDSLISFYQHISFPPLTPLNWSSSTGCCQWEGIACTSDDDRHRRVTHLWLPERGLSGTITPFLANLSFLSHLNLSNNHFSGPFPPVTEQQTLENQNFRTISNELNSVLNYIDHHMTRPKLVLLSSLHQYAVLSCDKLDHDSLVSFYQQISFPAAAPLNWSSDTDCCQWEGIACTSDDGHRRRVTHLWLPERGLYGTITPFLANLSFISHLNLSNNHFLGPFPLTVFHSLHHLQALDLSSNQFNGSIDAVYLRGALNLVTFNVSNNSFTGPIPSSICRGSPVLEILDFSMNTFSGQIVHGLGECSNLKVFRAGLNSLSGCLPPDLFFLRTLMEVSLSSNHFSGPIASNIVLLSNLKILELHVNELSGELPRDIGLLSNLEQLQLHTNSLNGTLPQSLMNCSNLKTLLLRNNHFGGEISVLDFSKLQRIQAVDLGNNSFVGKIPGSLCSCKALTAVRLAYNNLVGEIPPCMASLTSLTHLSLSNNYLYNVVGALKILRHCENLAVLFLSRCFNDERVPDDNDLLHQTGFQNLQILTIGGCKLHGEIPSWIAKLKKLKVLNLSYNKISGPIPTWLGDMPSLFVLNLTQNFLSGNLPREIGHLRALIADNSSSDLSSLALPFLFNTLQYNRLFNLPRGLKLGNKNLSGNIPEELGRLKLLQLLDLNNNKFNGNIPDKLSHLVNLERLDLSSNNLSGEIPKSLSGLHFLSSFSVANNDLEGEIPRGGQFETFSATSFAGNPKLCGYLVKRSCSVSTQIDMKPYQEEEEEDQGISWYGLPFGLGYFVGLVAESGNFL</sequence>
<feature type="signal peptide" evidence="13">
    <location>
        <begin position="1"/>
        <end position="24"/>
    </location>
</feature>
<evidence type="ECO:0000256" key="2">
    <source>
        <dbReference type="ARBA" id="ARBA00004236"/>
    </source>
</evidence>
<evidence type="ECO:0000256" key="13">
    <source>
        <dbReference type="SAM" id="SignalP"/>
    </source>
</evidence>
<evidence type="ECO:0000256" key="10">
    <source>
        <dbReference type="ARBA" id="ARBA00023136"/>
    </source>
</evidence>
<dbReference type="InterPro" id="IPR053211">
    <property type="entry name" value="DNA_repair-toleration"/>
</dbReference>
<evidence type="ECO:0000256" key="3">
    <source>
        <dbReference type="ARBA" id="ARBA00009592"/>
    </source>
</evidence>
<evidence type="ECO:0000256" key="8">
    <source>
        <dbReference type="ARBA" id="ARBA00022737"/>
    </source>
</evidence>
<dbReference type="SUPFAM" id="SSF52058">
    <property type="entry name" value="L domain-like"/>
    <property type="match status" value="2"/>
</dbReference>
<keyword evidence="6" id="KW-0812">Transmembrane</keyword>
<keyword evidence="8" id="KW-0677">Repeat</keyword>
<dbReference type="OrthoDB" id="1740823at2759"/>
<organism evidence="15 16">
    <name type="scientific">Handroanthus impetiginosus</name>
    <dbReference type="NCBI Taxonomy" id="429701"/>
    <lineage>
        <taxon>Eukaryota</taxon>
        <taxon>Viridiplantae</taxon>
        <taxon>Streptophyta</taxon>
        <taxon>Embryophyta</taxon>
        <taxon>Tracheophyta</taxon>
        <taxon>Spermatophyta</taxon>
        <taxon>Magnoliopsida</taxon>
        <taxon>eudicotyledons</taxon>
        <taxon>Gunneridae</taxon>
        <taxon>Pentapetalae</taxon>
        <taxon>asterids</taxon>
        <taxon>lamiids</taxon>
        <taxon>Lamiales</taxon>
        <taxon>Bignoniaceae</taxon>
        <taxon>Crescentiina</taxon>
        <taxon>Tabebuia alliance</taxon>
        <taxon>Handroanthus</taxon>
    </lineage>
</organism>
<dbReference type="SUPFAM" id="SSF52047">
    <property type="entry name" value="RNI-like"/>
    <property type="match status" value="1"/>
</dbReference>
<dbReference type="InterPro" id="IPR013210">
    <property type="entry name" value="LRR_N_plant-typ"/>
</dbReference>
<evidence type="ECO:0000256" key="6">
    <source>
        <dbReference type="ARBA" id="ARBA00022692"/>
    </source>
</evidence>
<dbReference type="PANTHER" id="PTHR48060:SF21">
    <property type="entry name" value="L DOMAIN-LIKE PROTEIN"/>
    <property type="match status" value="1"/>
</dbReference>
<comment type="similarity">
    <text evidence="3">Belongs to the RLP family.</text>
</comment>
<dbReference type="Pfam" id="PF00560">
    <property type="entry name" value="LRR_1"/>
    <property type="match status" value="4"/>
</dbReference>
<keyword evidence="9" id="KW-1133">Transmembrane helix</keyword>
<name>A0A2G9GJX9_9LAMI</name>
<comment type="subcellular location">
    <subcellularLocation>
        <location evidence="2">Cell membrane</location>
    </subcellularLocation>
    <subcellularLocation>
        <location evidence="1">Membrane</location>
        <topology evidence="1">Single-pass membrane protein</topology>
    </subcellularLocation>
</comment>
<dbReference type="SMART" id="SM00369">
    <property type="entry name" value="LRR_TYP"/>
    <property type="match status" value="9"/>
</dbReference>
<dbReference type="AlphaFoldDB" id="A0A2G9GJX9"/>
<dbReference type="Pfam" id="PF13516">
    <property type="entry name" value="LRR_6"/>
    <property type="match status" value="1"/>
</dbReference>
<dbReference type="FunFam" id="3.80.10.10:FF:000041">
    <property type="entry name" value="LRR receptor-like serine/threonine-protein kinase ERECTA"/>
    <property type="match status" value="1"/>
</dbReference>
<feature type="domain" description="Leucine-rich repeat-containing N-terminal plant-type" evidence="14">
    <location>
        <begin position="167"/>
        <end position="203"/>
    </location>
</feature>
<keyword evidence="10" id="KW-0472">Membrane</keyword>